<dbReference type="SUPFAM" id="SSF161098">
    <property type="entry name" value="MetI-like"/>
    <property type="match status" value="1"/>
</dbReference>
<evidence type="ECO:0000256" key="7">
    <source>
        <dbReference type="ARBA" id="ARBA00023136"/>
    </source>
</evidence>
<keyword evidence="4" id="KW-0997">Cell inner membrane</keyword>
<evidence type="ECO:0000256" key="9">
    <source>
        <dbReference type="RuleBase" id="RU363032"/>
    </source>
</evidence>
<keyword evidence="7 9" id="KW-0472">Membrane</keyword>
<organism evidence="11 12">
    <name type="scientific">Yersinia pestis bv. Antiqua (strain Antiqua)</name>
    <dbReference type="NCBI Taxonomy" id="360102"/>
    <lineage>
        <taxon>Bacteria</taxon>
        <taxon>Pseudomonadati</taxon>
        <taxon>Pseudomonadota</taxon>
        <taxon>Gammaproteobacteria</taxon>
        <taxon>Enterobacterales</taxon>
        <taxon>Yersiniaceae</taxon>
        <taxon>Yersinia</taxon>
    </lineage>
</organism>
<dbReference type="HOGENOM" id="CLU_016047_1_1_6"/>
<dbReference type="PANTHER" id="PTHR43744:SF12">
    <property type="entry name" value="ABC TRANSPORTER PERMEASE PROTEIN MG189-RELATED"/>
    <property type="match status" value="1"/>
</dbReference>
<comment type="subcellular location">
    <subcellularLocation>
        <location evidence="1">Cell inner membrane</location>
        <topology evidence="1">Multi-pass membrane protein</topology>
    </subcellularLocation>
    <subcellularLocation>
        <location evidence="9">Cell membrane</location>
        <topology evidence="9">Multi-pass membrane protein</topology>
    </subcellularLocation>
</comment>
<dbReference type="PANTHER" id="PTHR43744">
    <property type="entry name" value="ABC TRANSPORTER PERMEASE PROTEIN MG189-RELATED-RELATED"/>
    <property type="match status" value="1"/>
</dbReference>
<reference evidence="11 12" key="1">
    <citation type="journal article" date="2006" name="J. Bacteriol.">
        <title>Complete genome sequence of Yersinia pestis strains Antiqua and Nepal516: evidence of gene reduction in an emerging pathogen.</title>
        <authorList>
            <person name="Chain P.S."/>
            <person name="Hu P."/>
            <person name="Malfatti S.A."/>
            <person name="Radnedge L."/>
            <person name="Larimer F."/>
            <person name="Vergez L.M."/>
            <person name="Worsham P."/>
            <person name="Chu M.C."/>
            <person name="Andersen G.L."/>
        </authorList>
    </citation>
    <scope>NUCLEOTIDE SEQUENCE [LARGE SCALE GENOMIC DNA]</scope>
    <source>
        <strain evidence="11 12">Antiqua</strain>
    </source>
</reference>
<evidence type="ECO:0000256" key="6">
    <source>
        <dbReference type="ARBA" id="ARBA00022989"/>
    </source>
</evidence>
<sequence precursor="true">MKKNINSLIIHLVMFSLALSWLYPYIWMVLSSFKQSADIYTTGLFGSAYSLDNYRFLFENSGRVEKPFLKTLFNSLFISTVVTVAVTLSSMFIGFALAKMQFKGQSLFRNLLFLQMVFPASMFIIPQFVLVRELGLLNTYSAMIVPFLMSSWGIFMISQSFQGTPNDYIHAAKIDNASLWQIMIYLMMPLNKAIIAIVALFTFVGTWDNFLWPLIVIQDESKMPLSVLLATFSKSYGVYVGPVIAGAVIQTIPIVVLFILFRKYFMQGMSLSLK</sequence>
<feature type="domain" description="ABC transmembrane type-1" evidence="10">
    <location>
        <begin position="72"/>
        <end position="261"/>
    </location>
</feature>
<feature type="transmembrane region" description="Helical" evidence="9">
    <location>
        <begin position="193"/>
        <end position="216"/>
    </location>
</feature>
<feature type="transmembrane region" description="Helical" evidence="9">
    <location>
        <begin position="76"/>
        <end position="98"/>
    </location>
</feature>
<dbReference type="Pfam" id="PF00528">
    <property type="entry name" value="BPD_transp_1"/>
    <property type="match status" value="1"/>
</dbReference>
<evidence type="ECO:0000256" key="5">
    <source>
        <dbReference type="ARBA" id="ARBA00022692"/>
    </source>
</evidence>
<evidence type="ECO:0000256" key="3">
    <source>
        <dbReference type="ARBA" id="ARBA00022475"/>
    </source>
</evidence>
<dbReference type="EMBL" id="CP000308">
    <property type="protein sequence ID" value="ABG13937.1"/>
    <property type="molecule type" value="Genomic_DNA"/>
</dbReference>
<dbReference type="GO" id="GO:0055085">
    <property type="term" value="P:transmembrane transport"/>
    <property type="evidence" value="ECO:0007669"/>
    <property type="project" value="InterPro"/>
</dbReference>
<dbReference type="GeneID" id="57976208"/>
<comment type="function">
    <text evidence="8">Part of the ABC transporter complex UgpBAEC involved in sn-glycerol-3-phosphate (G3P) import. Probably responsible for the translocation of the substrate across the membrane.</text>
</comment>
<dbReference type="InterPro" id="IPR035906">
    <property type="entry name" value="MetI-like_sf"/>
</dbReference>
<feature type="transmembrane region" description="Helical" evidence="9">
    <location>
        <begin position="110"/>
        <end position="131"/>
    </location>
</feature>
<evidence type="ECO:0000256" key="4">
    <source>
        <dbReference type="ARBA" id="ARBA00022519"/>
    </source>
</evidence>
<feature type="transmembrane region" description="Helical" evidence="9">
    <location>
        <begin position="137"/>
        <end position="157"/>
    </location>
</feature>
<evidence type="ECO:0000256" key="2">
    <source>
        <dbReference type="ARBA" id="ARBA00022448"/>
    </source>
</evidence>
<comment type="similarity">
    <text evidence="9">Belongs to the binding-protein-dependent transport system permease family.</text>
</comment>
<accession>A0A0E1P131</accession>
<gene>
    <name evidence="11" type="ordered locus">YPA_1971</name>
</gene>
<keyword evidence="3" id="KW-1003">Cell membrane</keyword>
<feature type="transmembrane region" description="Helical" evidence="9">
    <location>
        <begin position="7"/>
        <end position="26"/>
    </location>
</feature>
<keyword evidence="6 9" id="KW-1133">Transmembrane helix</keyword>
<dbReference type="PATRIC" id="fig|360102.15.peg.593"/>
<dbReference type="Gene3D" id="1.10.3720.10">
    <property type="entry name" value="MetI-like"/>
    <property type="match status" value="1"/>
</dbReference>
<dbReference type="PROSITE" id="PS50928">
    <property type="entry name" value="ABC_TM1"/>
    <property type="match status" value="1"/>
</dbReference>
<keyword evidence="5 9" id="KW-0812">Transmembrane</keyword>
<evidence type="ECO:0000259" key="10">
    <source>
        <dbReference type="PROSITE" id="PS50928"/>
    </source>
</evidence>
<dbReference type="CDD" id="cd06261">
    <property type="entry name" value="TM_PBP2"/>
    <property type="match status" value="1"/>
</dbReference>
<keyword evidence="2 9" id="KW-0813">Transport</keyword>
<dbReference type="Proteomes" id="UP000001971">
    <property type="component" value="Chromosome"/>
</dbReference>
<dbReference type="GO" id="GO:0005886">
    <property type="term" value="C:plasma membrane"/>
    <property type="evidence" value="ECO:0007669"/>
    <property type="project" value="UniProtKB-SubCell"/>
</dbReference>
<dbReference type="KEGG" id="ypa:YPA_1971"/>
<name>A0A0E1P131_YERPA</name>
<evidence type="ECO:0000313" key="12">
    <source>
        <dbReference type="Proteomes" id="UP000001971"/>
    </source>
</evidence>
<evidence type="ECO:0000256" key="8">
    <source>
        <dbReference type="ARBA" id="ARBA00037054"/>
    </source>
</evidence>
<dbReference type="AlphaFoldDB" id="A0A0E1P131"/>
<protein>
    <submittedName>
        <fullName evidence="11">Sugar ABC transporter, permease protein</fullName>
    </submittedName>
</protein>
<proteinExistence type="inferred from homology"/>
<evidence type="ECO:0000313" key="11">
    <source>
        <dbReference type="EMBL" id="ABG13937.1"/>
    </source>
</evidence>
<evidence type="ECO:0000256" key="1">
    <source>
        <dbReference type="ARBA" id="ARBA00004429"/>
    </source>
</evidence>
<dbReference type="RefSeq" id="WP_002210197.1">
    <property type="nucleotide sequence ID" value="NC_008150.1"/>
</dbReference>
<dbReference type="InterPro" id="IPR000515">
    <property type="entry name" value="MetI-like"/>
</dbReference>
<feature type="transmembrane region" description="Helical" evidence="9">
    <location>
        <begin position="236"/>
        <end position="261"/>
    </location>
</feature>